<dbReference type="OrthoDB" id="1521937at2"/>
<dbReference type="InterPro" id="IPR021993">
    <property type="entry name" value="ATPase-cat-bd"/>
</dbReference>
<evidence type="ECO:0000313" key="17">
    <source>
        <dbReference type="Proteomes" id="UP000183945"/>
    </source>
</evidence>
<dbReference type="InterPro" id="IPR008250">
    <property type="entry name" value="ATPase_P-typ_transduc_dom_A_sf"/>
</dbReference>
<evidence type="ECO:0000313" key="16">
    <source>
        <dbReference type="EMBL" id="SHG41528.1"/>
    </source>
</evidence>
<feature type="region of interest" description="Disordered" evidence="13">
    <location>
        <begin position="597"/>
        <end position="616"/>
    </location>
</feature>
<sequence>MKSCFHCGEACKDDHLIFEEKDFCCNGCKTVFEILHESDLTYYYDLEERPGISPEHAEGKYDFLDNPEIAEKLLEFNENNTQIVSFLIPSMHCSSCIWVLENLGKLHSGVKSAQVDFPKKTARISFSSEKINLKSLVYLLSRIGYEPYISLKDYDEKDHRVNRSLIYKLGVAGFAFGNVMFLSFPEYFEVKEFWLEQFKYLFRWLMFAFSLPVVFYSGSDYFISAFKGLRAKILNIDVPIALGIAVLFIRSASEIILDLGSGFFDSLTGLVFFLLLGKFFQQKTYNYLSFERDYKSYFPMAVTRLNNKNSGEKIEEQVQVYAIKPGDRILIRNGELIPIDAVLIKGDAHIDYSFVTGEAEAVKKESGETLYAGGRQQGAILEIEAVKAIDQSYLTKLWGNDVFKKDKRSEFQTLINQISKRFTAAVLSIAFLATLFWLFYDPSKALNVFTAVLIIACPCAIALATPFTLGNLLRIFGRHKFYLKEAGVIEQMAKIDCLVFDKTGTITSNKKTEVYYEGLNLNAEEQELLSNSLRASGHPLSRQLYDILDKNNIDVPEEFEELTGHGISSGNRGNRMKIGSAAFVKDSTKNIRDKNNELISSGEGLPNNDKQPKQVENKTAVHISSNEEYKGRYVFKNAYREGLSELFSALGRDKKLYILSGDNAGEKERLQEMLPAETRYYFNQKPGHKLEFIKKLQQERKSVMMIGDGLNDAGALAQSDVGVAVSENINVFSPACDGILEASNLTRLAAYFKLSAKGMRIIKWSFVLSLCYNLIGLSFAVTGNLMPVIAAILMPLSSITIVAYTSIATNLAGRKIMKNRK</sequence>
<dbReference type="InterPro" id="IPR023298">
    <property type="entry name" value="ATPase_P-typ_TM_dom_sf"/>
</dbReference>
<gene>
    <name evidence="16" type="ORF">SAMN05444483_11176</name>
</gene>
<dbReference type="NCBIfam" id="TIGR01494">
    <property type="entry name" value="ATPase_P-type"/>
    <property type="match status" value="2"/>
</dbReference>
<organism evidence="16 17">
    <name type="scientific">Salegentibacter echinorum</name>
    <dbReference type="NCBI Taxonomy" id="1073325"/>
    <lineage>
        <taxon>Bacteria</taxon>
        <taxon>Pseudomonadati</taxon>
        <taxon>Bacteroidota</taxon>
        <taxon>Flavobacteriia</taxon>
        <taxon>Flavobacteriales</taxon>
        <taxon>Flavobacteriaceae</taxon>
        <taxon>Salegentibacter</taxon>
    </lineage>
</organism>
<accession>A0A1M5JLY0</accession>
<evidence type="ECO:0000256" key="6">
    <source>
        <dbReference type="ARBA" id="ARBA00022692"/>
    </source>
</evidence>
<keyword evidence="9" id="KW-1278">Translocase</keyword>
<dbReference type="InterPro" id="IPR023214">
    <property type="entry name" value="HAD_sf"/>
</dbReference>
<dbReference type="Gene3D" id="3.40.50.1000">
    <property type="entry name" value="HAD superfamily/HAD-like"/>
    <property type="match status" value="1"/>
</dbReference>
<keyword evidence="17" id="KW-1185">Reference proteome</keyword>
<keyword evidence="7" id="KW-0479">Metal-binding</keyword>
<keyword evidence="11" id="KW-0406">Ion transport</keyword>
<dbReference type="Gene3D" id="3.30.70.100">
    <property type="match status" value="1"/>
</dbReference>
<dbReference type="PRINTS" id="PR00943">
    <property type="entry name" value="CUATPASE"/>
</dbReference>
<dbReference type="SUPFAM" id="SSF81665">
    <property type="entry name" value="Calcium ATPase, transmembrane domain M"/>
    <property type="match status" value="1"/>
</dbReference>
<dbReference type="GO" id="GO:0055070">
    <property type="term" value="P:copper ion homeostasis"/>
    <property type="evidence" value="ECO:0007669"/>
    <property type="project" value="TreeGrafter"/>
</dbReference>
<dbReference type="PANTHER" id="PTHR43520:SF5">
    <property type="entry name" value="CATION-TRANSPORTING P-TYPE ATPASE-RELATED"/>
    <property type="match status" value="1"/>
</dbReference>
<dbReference type="Gene3D" id="3.40.1110.10">
    <property type="entry name" value="Calcium-transporting ATPase, cytoplasmic domain N"/>
    <property type="match status" value="1"/>
</dbReference>
<evidence type="ECO:0000256" key="13">
    <source>
        <dbReference type="SAM" id="MobiDB-lite"/>
    </source>
</evidence>
<keyword evidence="8" id="KW-0460">Magnesium</keyword>
<comment type="similarity">
    <text evidence="2">Belongs to the cation transport ATPase (P-type) (TC 3.A.3) family. Type IB subfamily.</text>
</comment>
<dbReference type="PROSITE" id="PS00154">
    <property type="entry name" value="ATPASE_E1_E2"/>
    <property type="match status" value="1"/>
</dbReference>
<dbReference type="GO" id="GO:0043682">
    <property type="term" value="F:P-type divalent copper transporter activity"/>
    <property type="evidence" value="ECO:0007669"/>
    <property type="project" value="TreeGrafter"/>
</dbReference>
<evidence type="ECO:0000256" key="2">
    <source>
        <dbReference type="ARBA" id="ARBA00006024"/>
    </source>
</evidence>
<dbReference type="InterPro" id="IPR018303">
    <property type="entry name" value="ATPase_P-typ_P_site"/>
</dbReference>
<dbReference type="Proteomes" id="UP000183945">
    <property type="component" value="Unassembled WGS sequence"/>
</dbReference>
<dbReference type="Pfam" id="PF12156">
    <property type="entry name" value="ATPase-cat_bd"/>
    <property type="match status" value="1"/>
</dbReference>
<evidence type="ECO:0000256" key="1">
    <source>
        <dbReference type="ARBA" id="ARBA00004651"/>
    </source>
</evidence>
<feature type="transmembrane region" description="Helical" evidence="14">
    <location>
        <begin position="422"/>
        <end position="440"/>
    </location>
</feature>
<keyword evidence="4" id="KW-1003">Cell membrane</keyword>
<dbReference type="EMBL" id="FQVT01000011">
    <property type="protein sequence ID" value="SHG41528.1"/>
    <property type="molecule type" value="Genomic_DNA"/>
</dbReference>
<dbReference type="STRING" id="1073325.SAMN05444483_11176"/>
<keyword evidence="12 14" id="KW-0472">Membrane</keyword>
<dbReference type="GO" id="GO:0016887">
    <property type="term" value="F:ATP hydrolysis activity"/>
    <property type="evidence" value="ECO:0007669"/>
    <property type="project" value="InterPro"/>
</dbReference>
<feature type="transmembrane region" description="Helical" evidence="14">
    <location>
        <begin position="761"/>
        <end position="782"/>
    </location>
</feature>
<evidence type="ECO:0000256" key="3">
    <source>
        <dbReference type="ARBA" id="ARBA00022448"/>
    </source>
</evidence>
<feature type="transmembrane region" description="Helical" evidence="14">
    <location>
        <begin position="446"/>
        <end position="473"/>
    </location>
</feature>
<dbReference type="PROSITE" id="PS50846">
    <property type="entry name" value="HMA_2"/>
    <property type="match status" value="1"/>
</dbReference>
<evidence type="ECO:0000256" key="11">
    <source>
        <dbReference type="ARBA" id="ARBA00023065"/>
    </source>
</evidence>
<feature type="transmembrane region" description="Helical" evidence="14">
    <location>
        <begin position="165"/>
        <end position="184"/>
    </location>
</feature>
<dbReference type="InterPro" id="IPR023299">
    <property type="entry name" value="ATPase_P-typ_cyto_dom_N"/>
</dbReference>
<dbReference type="InterPro" id="IPR001757">
    <property type="entry name" value="P_typ_ATPase"/>
</dbReference>
<dbReference type="PRINTS" id="PR00119">
    <property type="entry name" value="CATATPASE"/>
</dbReference>
<reference evidence="17" key="1">
    <citation type="submission" date="2016-11" db="EMBL/GenBank/DDBJ databases">
        <authorList>
            <person name="Varghese N."/>
            <person name="Submissions S."/>
        </authorList>
    </citation>
    <scope>NUCLEOTIDE SEQUENCE [LARGE SCALE GENOMIC DNA]</scope>
    <source>
        <strain evidence="17">DSM 24579</strain>
    </source>
</reference>
<dbReference type="InterPro" id="IPR036412">
    <property type="entry name" value="HAD-like_sf"/>
</dbReference>
<dbReference type="InterPro" id="IPR006121">
    <property type="entry name" value="HMA_dom"/>
</dbReference>
<keyword evidence="6 14" id="KW-0812">Transmembrane</keyword>
<dbReference type="GO" id="GO:0005524">
    <property type="term" value="F:ATP binding"/>
    <property type="evidence" value="ECO:0007669"/>
    <property type="project" value="InterPro"/>
</dbReference>
<feature type="domain" description="HMA" evidence="15">
    <location>
        <begin position="82"/>
        <end position="148"/>
    </location>
</feature>
<dbReference type="SUPFAM" id="SSF56784">
    <property type="entry name" value="HAD-like"/>
    <property type="match status" value="1"/>
</dbReference>
<protein>
    <submittedName>
        <fullName evidence="16">Cu+-exporting ATPase</fullName>
    </submittedName>
</protein>
<feature type="transmembrane region" description="Helical" evidence="14">
    <location>
        <begin position="204"/>
        <end position="226"/>
    </location>
</feature>
<dbReference type="SUPFAM" id="SSF55008">
    <property type="entry name" value="HMA, heavy metal-associated domain"/>
    <property type="match status" value="1"/>
</dbReference>
<dbReference type="RefSeq" id="WP_072880742.1">
    <property type="nucleotide sequence ID" value="NZ_FQVT01000011.1"/>
</dbReference>
<evidence type="ECO:0000256" key="4">
    <source>
        <dbReference type="ARBA" id="ARBA00022475"/>
    </source>
</evidence>
<evidence type="ECO:0000256" key="5">
    <source>
        <dbReference type="ARBA" id="ARBA00022553"/>
    </source>
</evidence>
<dbReference type="CDD" id="cd00371">
    <property type="entry name" value="HMA"/>
    <property type="match status" value="1"/>
</dbReference>
<evidence type="ECO:0000256" key="7">
    <source>
        <dbReference type="ARBA" id="ARBA00022723"/>
    </source>
</evidence>
<feature type="transmembrane region" description="Helical" evidence="14">
    <location>
        <begin position="255"/>
        <end position="276"/>
    </location>
</feature>
<keyword evidence="10 14" id="KW-1133">Transmembrane helix</keyword>
<evidence type="ECO:0000256" key="14">
    <source>
        <dbReference type="SAM" id="Phobius"/>
    </source>
</evidence>
<evidence type="ECO:0000259" key="15">
    <source>
        <dbReference type="PROSITE" id="PS50846"/>
    </source>
</evidence>
<keyword evidence="3" id="KW-0813">Transport</keyword>
<evidence type="ECO:0000256" key="12">
    <source>
        <dbReference type="ARBA" id="ARBA00023136"/>
    </source>
</evidence>
<dbReference type="Pfam" id="PF00702">
    <property type="entry name" value="Hydrolase"/>
    <property type="match status" value="1"/>
</dbReference>
<evidence type="ECO:0000256" key="8">
    <source>
        <dbReference type="ARBA" id="ARBA00022842"/>
    </source>
</evidence>
<dbReference type="Pfam" id="PF00403">
    <property type="entry name" value="HMA"/>
    <property type="match status" value="1"/>
</dbReference>
<dbReference type="Gene3D" id="2.70.150.10">
    <property type="entry name" value="Calcium-transporting ATPase, cytoplasmic transduction domain A"/>
    <property type="match status" value="1"/>
</dbReference>
<dbReference type="SUPFAM" id="SSF81653">
    <property type="entry name" value="Calcium ATPase, transduction domain A"/>
    <property type="match status" value="1"/>
</dbReference>
<name>A0A1M5JLY0_SALEC</name>
<dbReference type="PANTHER" id="PTHR43520">
    <property type="entry name" value="ATP7, ISOFORM B"/>
    <property type="match status" value="1"/>
</dbReference>
<dbReference type="Pfam" id="PF00122">
    <property type="entry name" value="E1-E2_ATPase"/>
    <property type="match status" value="1"/>
</dbReference>
<dbReference type="InterPro" id="IPR059000">
    <property type="entry name" value="ATPase_P-type_domA"/>
</dbReference>
<evidence type="ECO:0000256" key="10">
    <source>
        <dbReference type="ARBA" id="ARBA00022989"/>
    </source>
</evidence>
<comment type="subcellular location">
    <subcellularLocation>
        <location evidence="1">Cell membrane</location>
        <topology evidence="1">Multi-pass membrane protein</topology>
    </subcellularLocation>
</comment>
<evidence type="ECO:0000256" key="9">
    <source>
        <dbReference type="ARBA" id="ARBA00022967"/>
    </source>
</evidence>
<dbReference type="AlphaFoldDB" id="A0A1M5JLY0"/>
<dbReference type="GO" id="GO:0005507">
    <property type="term" value="F:copper ion binding"/>
    <property type="evidence" value="ECO:0007669"/>
    <property type="project" value="TreeGrafter"/>
</dbReference>
<keyword evidence="5" id="KW-0597">Phosphoprotein</keyword>
<feature type="transmembrane region" description="Helical" evidence="14">
    <location>
        <begin position="788"/>
        <end position="812"/>
    </location>
</feature>
<proteinExistence type="inferred from homology"/>
<feature type="transmembrane region" description="Helical" evidence="14">
    <location>
        <begin position="233"/>
        <end position="249"/>
    </location>
</feature>
<dbReference type="InterPro" id="IPR036163">
    <property type="entry name" value="HMA_dom_sf"/>
</dbReference>
<dbReference type="GO" id="GO:0005886">
    <property type="term" value="C:plasma membrane"/>
    <property type="evidence" value="ECO:0007669"/>
    <property type="project" value="UniProtKB-SubCell"/>
</dbReference>